<comment type="caution">
    <text evidence="1">The sequence shown here is derived from an EMBL/GenBank/DDBJ whole genome shotgun (WGS) entry which is preliminary data.</text>
</comment>
<dbReference type="AlphaFoldDB" id="A0AAV4WKT3"/>
<protein>
    <submittedName>
        <fullName evidence="1">Uncharacterized protein</fullName>
    </submittedName>
</protein>
<dbReference type="Proteomes" id="UP001054837">
    <property type="component" value="Unassembled WGS sequence"/>
</dbReference>
<name>A0AAV4WKT3_9ARAC</name>
<evidence type="ECO:0000313" key="1">
    <source>
        <dbReference type="EMBL" id="GIY82020.1"/>
    </source>
</evidence>
<sequence length="103" mass="11457">MAVTLAAESHVGEDVFYSGEKRTSRIANVLTLSGDWTNGIAQCVPAINRSLSLSESHFDAFFPPVITLPVNESLENWERFIISIASRFLVDAEELWLSSLHAY</sequence>
<evidence type="ECO:0000313" key="2">
    <source>
        <dbReference type="Proteomes" id="UP001054837"/>
    </source>
</evidence>
<accession>A0AAV4WKT3</accession>
<gene>
    <name evidence="1" type="ORF">CDAR_66431</name>
</gene>
<organism evidence="1 2">
    <name type="scientific">Caerostris darwini</name>
    <dbReference type="NCBI Taxonomy" id="1538125"/>
    <lineage>
        <taxon>Eukaryota</taxon>
        <taxon>Metazoa</taxon>
        <taxon>Ecdysozoa</taxon>
        <taxon>Arthropoda</taxon>
        <taxon>Chelicerata</taxon>
        <taxon>Arachnida</taxon>
        <taxon>Araneae</taxon>
        <taxon>Araneomorphae</taxon>
        <taxon>Entelegynae</taxon>
        <taxon>Araneoidea</taxon>
        <taxon>Araneidae</taxon>
        <taxon>Caerostris</taxon>
    </lineage>
</organism>
<reference evidence="1 2" key="1">
    <citation type="submission" date="2021-06" db="EMBL/GenBank/DDBJ databases">
        <title>Caerostris darwini draft genome.</title>
        <authorList>
            <person name="Kono N."/>
            <person name="Arakawa K."/>
        </authorList>
    </citation>
    <scope>NUCLEOTIDE SEQUENCE [LARGE SCALE GENOMIC DNA]</scope>
</reference>
<dbReference type="EMBL" id="BPLQ01014675">
    <property type="protein sequence ID" value="GIY82020.1"/>
    <property type="molecule type" value="Genomic_DNA"/>
</dbReference>
<proteinExistence type="predicted"/>
<keyword evidence="2" id="KW-1185">Reference proteome</keyword>